<name>A0ABV4AKH0_9GAMM</name>
<proteinExistence type="predicted"/>
<organism evidence="1 2">
    <name type="scientific">Rhodanobacter humi</name>
    <dbReference type="NCBI Taxonomy" id="1888173"/>
    <lineage>
        <taxon>Bacteria</taxon>
        <taxon>Pseudomonadati</taxon>
        <taxon>Pseudomonadota</taxon>
        <taxon>Gammaproteobacteria</taxon>
        <taxon>Lysobacterales</taxon>
        <taxon>Rhodanobacteraceae</taxon>
        <taxon>Rhodanobacter</taxon>
    </lineage>
</organism>
<evidence type="ECO:0000313" key="2">
    <source>
        <dbReference type="Proteomes" id="UP001562159"/>
    </source>
</evidence>
<keyword evidence="2" id="KW-1185">Reference proteome</keyword>
<reference evidence="1 2" key="1">
    <citation type="submission" date="2024-07" db="EMBL/GenBank/DDBJ databases">
        <title>Molecular mechanisms and environmental adaptations of flagellar loss and biofilm growth of Rhodanobacter under environmental stress.</title>
        <authorList>
            <person name="Chen M."/>
        </authorList>
    </citation>
    <scope>NUCLEOTIDE SEQUENCE [LARGE SCALE GENOMIC DNA]</scope>
    <source>
        <strain evidence="1 2">RS22</strain>
    </source>
</reference>
<sequence>MMLVSLNQTTAYRWSIRRGNIVLFRELLLGPAITLAREIARDEHLCSGRAICVEMLGIGGPIRLASYARPPVDATEVSSGDSVAA</sequence>
<evidence type="ECO:0000313" key="1">
    <source>
        <dbReference type="EMBL" id="MEY2180886.1"/>
    </source>
</evidence>
<protein>
    <submittedName>
        <fullName evidence="1">Uncharacterized protein</fullName>
    </submittedName>
</protein>
<accession>A0ABV4AKH0</accession>
<gene>
    <name evidence="1" type="ORF">AB7878_00470</name>
</gene>
<dbReference type="Proteomes" id="UP001562159">
    <property type="component" value="Unassembled WGS sequence"/>
</dbReference>
<comment type="caution">
    <text evidence="1">The sequence shown here is derived from an EMBL/GenBank/DDBJ whole genome shotgun (WGS) entry which is preliminary data.</text>
</comment>
<dbReference type="EMBL" id="JBGBPY010000001">
    <property type="protein sequence ID" value="MEY2180886.1"/>
    <property type="molecule type" value="Genomic_DNA"/>
</dbReference>